<feature type="signal peptide" evidence="5">
    <location>
        <begin position="1"/>
        <end position="27"/>
    </location>
</feature>
<comment type="similarity">
    <text evidence="1">Belongs to the eukaryotic ribosomal protein eL22 family.</text>
</comment>
<feature type="region of interest" description="Disordered" evidence="4">
    <location>
        <begin position="55"/>
        <end position="100"/>
    </location>
</feature>
<comment type="caution">
    <text evidence="6">The sequence shown here is derived from an EMBL/GenBank/DDBJ whole genome shotgun (WGS) entry which is preliminary data.</text>
</comment>
<evidence type="ECO:0000256" key="4">
    <source>
        <dbReference type="SAM" id="MobiDB-lite"/>
    </source>
</evidence>
<dbReference type="Pfam" id="PF01776">
    <property type="entry name" value="Ribosomal_L22e"/>
    <property type="match status" value="1"/>
</dbReference>
<dbReference type="GO" id="GO:0005840">
    <property type="term" value="C:ribosome"/>
    <property type="evidence" value="ECO:0007669"/>
    <property type="project" value="UniProtKB-KW"/>
</dbReference>
<keyword evidence="3" id="KW-0687">Ribonucleoprotein</keyword>
<dbReference type="GO" id="GO:0006412">
    <property type="term" value="P:translation"/>
    <property type="evidence" value="ECO:0007669"/>
    <property type="project" value="InterPro"/>
</dbReference>
<evidence type="ECO:0000256" key="3">
    <source>
        <dbReference type="ARBA" id="ARBA00023274"/>
    </source>
</evidence>
<dbReference type="GO" id="GO:0003735">
    <property type="term" value="F:structural constituent of ribosome"/>
    <property type="evidence" value="ECO:0007669"/>
    <property type="project" value="InterPro"/>
</dbReference>
<keyword evidence="5" id="KW-0732">Signal</keyword>
<dbReference type="InterPro" id="IPR002671">
    <property type="entry name" value="Ribosomal_eL22"/>
</dbReference>
<accession>A0AAN7QNS3</accession>
<dbReference type="Gene3D" id="3.30.1360.210">
    <property type="match status" value="1"/>
</dbReference>
<evidence type="ECO:0000313" key="6">
    <source>
        <dbReference type="EMBL" id="KAK4773162.1"/>
    </source>
</evidence>
<gene>
    <name evidence="6" type="ORF">SAY87_028181</name>
</gene>
<dbReference type="EMBL" id="JAXIOK010000004">
    <property type="protein sequence ID" value="KAK4773162.1"/>
    <property type="molecule type" value="Genomic_DNA"/>
</dbReference>
<dbReference type="Proteomes" id="UP001345219">
    <property type="component" value="Chromosome 22"/>
</dbReference>
<dbReference type="GO" id="GO:1990904">
    <property type="term" value="C:ribonucleoprotein complex"/>
    <property type="evidence" value="ECO:0007669"/>
    <property type="project" value="UniProtKB-KW"/>
</dbReference>
<sequence>MERTQWIRNKISLVFIILMVLLSTTSSSPYSPKTTISSKYQVECTLCSACDNPCGQVSSPPPPPPPPPSRSPPNSGSQPPPYNTYSSPPPPYSGNGRGYPAPPPPNQIVPYFPYYYHNPPPVTAQSSDQLKKFLQECIKVHGKIGTIDDFVDVIRDKFKIIVTSNSNFLKRYLKYLTKKYLKYNVRNWLRVIDGNVTFMSLAISTLLTRKSKLSTPTCQSLHDMTNN</sequence>
<evidence type="ECO:0000256" key="5">
    <source>
        <dbReference type="SAM" id="SignalP"/>
    </source>
</evidence>
<organism evidence="6 7">
    <name type="scientific">Trapa incisa</name>
    <dbReference type="NCBI Taxonomy" id="236973"/>
    <lineage>
        <taxon>Eukaryota</taxon>
        <taxon>Viridiplantae</taxon>
        <taxon>Streptophyta</taxon>
        <taxon>Embryophyta</taxon>
        <taxon>Tracheophyta</taxon>
        <taxon>Spermatophyta</taxon>
        <taxon>Magnoliopsida</taxon>
        <taxon>eudicotyledons</taxon>
        <taxon>Gunneridae</taxon>
        <taxon>Pentapetalae</taxon>
        <taxon>rosids</taxon>
        <taxon>malvids</taxon>
        <taxon>Myrtales</taxon>
        <taxon>Lythraceae</taxon>
        <taxon>Trapa</taxon>
    </lineage>
</organism>
<evidence type="ECO:0000256" key="1">
    <source>
        <dbReference type="ARBA" id="ARBA00007817"/>
    </source>
</evidence>
<reference evidence="6 7" key="1">
    <citation type="journal article" date="2023" name="Hortic Res">
        <title>Pangenome of water caltrop reveals structural variations and asymmetric subgenome divergence after allopolyploidization.</title>
        <authorList>
            <person name="Zhang X."/>
            <person name="Chen Y."/>
            <person name="Wang L."/>
            <person name="Yuan Y."/>
            <person name="Fang M."/>
            <person name="Shi L."/>
            <person name="Lu R."/>
            <person name="Comes H.P."/>
            <person name="Ma Y."/>
            <person name="Chen Y."/>
            <person name="Huang G."/>
            <person name="Zhou Y."/>
            <person name="Zheng Z."/>
            <person name="Qiu Y."/>
        </authorList>
    </citation>
    <scope>NUCLEOTIDE SEQUENCE [LARGE SCALE GENOMIC DNA]</scope>
    <source>
        <tissue evidence="6">Roots</tissue>
    </source>
</reference>
<feature type="compositionally biased region" description="Pro residues" evidence="4">
    <location>
        <begin position="59"/>
        <end position="71"/>
    </location>
</feature>
<dbReference type="InterPro" id="IPR038526">
    <property type="entry name" value="Ribosomal_eL22_sf"/>
</dbReference>
<keyword evidence="7" id="KW-1185">Reference proteome</keyword>
<proteinExistence type="inferred from homology"/>
<keyword evidence="2" id="KW-0689">Ribosomal protein</keyword>
<name>A0AAN7QNS3_9MYRT</name>
<feature type="chain" id="PRO_5042993464" evidence="5">
    <location>
        <begin position="28"/>
        <end position="227"/>
    </location>
</feature>
<dbReference type="AlphaFoldDB" id="A0AAN7QNS3"/>
<protein>
    <submittedName>
        <fullName evidence="6">Uncharacterized protein</fullName>
    </submittedName>
</protein>
<evidence type="ECO:0000256" key="2">
    <source>
        <dbReference type="ARBA" id="ARBA00022980"/>
    </source>
</evidence>
<feature type="compositionally biased region" description="Pro residues" evidence="4">
    <location>
        <begin position="78"/>
        <end position="92"/>
    </location>
</feature>
<evidence type="ECO:0000313" key="7">
    <source>
        <dbReference type="Proteomes" id="UP001345219"/>
    </source>
</evidence>
<dbReference type="PANTHER" id="PTHR37702">
    <property type="entry name" value="PROLINE-RICH FAMILY PROTEIN"/>
    <property type="match status" value="1"/>
</dbReference>
<dbReference type="PANTHER" id="PTHR37702:SF9">
    <property type="entry name" value="PROLINE-RICH FAMILY PROTEIN"/>
    <property type="match status" value="1"/>
</dbReference>